<name>A0ABU6RL89_9FABA</name>
<evidence type="ECO:0000259" key="3">
    <source>
        <dbReference type="PROSITE" id="PS50158"/>
    </source>
</evidence>
<organism evidence="4 5">
    <name type="scientific">Stylosanthes scabra</name>
    <dbReference type="NCBI Taxonomy" id="79078"/>
    <lineage>
        <taxon>Eukaryota</taxon>
        <taxon>Viridiplantae</taxon>
        <taxon>Streptophyta</taxon>
        <taxon>Embryophyta</taxon>
        <taxon>Tracheophyta</taxon>
        <taxon>Spermatophyta</taxon>
        <taxon>Magnoliopsida</taxon>
        <taxon>eudicotyledons</taxon>
        <taxon>Gunneridae</taxon>
        <taxon>Pentapetalae</taxon>
        <taxon>rosids</taxon>
        <taxon>fabids</taxon>
        <taxon>Fabales</taxon>
        <taxon>Fabaceae</taxon>
        <taxon>Papilionoideae</taxon>
        <taxon>50 kb inversion clade</taxon>
        <taxon>dalbergioids sensu lato</taxon>
        <taxon>Dalbergieae</taxon>
        <taxon>Pterocarpus clade</taxon>
        <taxon>Stylosanthes</taxon>
    </lineage>
</organism>
<proteinExistence type="predicted"/>
<accession>A0ABU6RL89</accession>
<dbReference type="EMBL" id="JASCZI010030770">
    <property type="protein sequence ID" value="MED6124729.1"/>
    <property type="molecule type" value="Genomic_DNA"/>
</dbReference>
<feature type="compositionally biased region" description="Polar residues" evidence="2">
    <location>
        <begin position="224"/>
        <end position="235"/>
    </location>
</feature>
<reference evidence="4 5" key="1">
    <citation type="journal article" date="2023" name="Plants (Basel)">
        <title>Bridging the Gap: Combining Genomics and Transcriptomics Approaches to Understand Stylosanthes scabra, an Orphan Legume from the Brazilian Caatinga.</title>
        <authorList>
            <person name="Ferreira-Neto J.R.C."/>
            <person name="da Silva M.D."/>
            <person name="Binneck E."/>
            <person name="de Melo N.F."/>
            <person name="da Silva R.H."/>
            <person name="de Melo A.L.T.M."/>
            <person name="Pandolfi V."/>
            <person name="Bustamante F.O."/>
            <person name="Brasileiro-Vidal A.C."/>
            <person name="Benko-Iseppon A.M."/>
        </authorList>
    </citation>
    <scope>NUCLEOTIDE SEQUENCE [LARGE SCALE GENOMIC DNA]</scope>
    <source>
        <tissue evidence="4">Leaves</tissue>
    </source>
</reference>
<dbReference type="Proteomes" id="UP001341840">
    <property type="component" value="Unassembled WGS sequence"/>
</dbReference>
<evidence type="ECO:0000256" key="1">
    <source>
        <dbReference type="PROSITE-ProRule" id="PRU00047"/>
    </source>
</evidence>
<feature type="compositionally biased region" description="Polar residues" evidence="2">
    <location>
        <begin position="121"/>
        <end position="132"/>
    </location>
</feature>
<keyword evidence="1" id="KW-0862">Zinc</keyword>
<feature type="domain" description="CCHC-type" evidence="3">
    <location>
        <begin position="78"/>
        <end position="94"/>
    </location>
</feature>
<protein>
    <recommendedName>
        <fullName evidence="3">CCHC-type domain-containing protein</fullName>
    </recommendedName>
</protein>
<feature type="compositionally biased region" description="Polar residues" evidence="2">
    <location>
        <begin position="148"/>
        <end position="163"/>
    </location>
</feature>
<sequence>MTTLTTACYKKEAYQRCYEPVIHPCNGPNLWERTTFDDIMLPPFRNPSHRPTKKRRRDPTEEEGRNPTHLSRMGQVQRCSNCGVAGHKKRGCKKPPAASARPPKKSNASSSSNGKGKATMKSATGRESTSLSQPPPQTCNRKRKKTGETSSSQPLPSRVVSQPSPNPTWPDRTRRAVASTSTSQKPPAQPNIRSKSRGTNKSSKRPNAISSSQPIKKSSKATVKPSSRPSSSQPIGNRPRFYVRHVSGGPHISPKKLRQMAKLPPRAWGNI</sequence>
<feature type="compositionally biased region" description="Polar residues" evidence="2">
    <location>
        <begin position="178"/>
        <end position="193"/>
    </location>
</feature>
<feature type="region of interest" description="Disordered" evidence="2">
    <location>
        <begin position="41"/>
        <end position="271"/>
    </location>
</feature>
<evidence type="ECO:0000313" key="5">
    <source>
        <dbReference type="Proteomes" id="UP001341840"/>
    </source>
</evidence>
<evidence type="ECO:0000313" key="4">
    <source>
        <dbReference type="EMBL" id="MED6124729.1"/>
    </source>
</evidence>
<keyword evidence="1" id="KW-0479">Metal-binding</keyword>
<feature type="compositionally biased region" description="Basic residues" evidence="2">
    <location>
        <begin position="47"/>
        <end position="57"/>
    </location>
</feature>
<comment type="caution">
    <text evidence="4">The sequence shown here is derived from an EMBL/GenBank/DDBJ whole genome shotgun (WGS) entry which is preliminary data.</text>
</comment>
<feature type="compositionally biased region" description="Basic residues" evidence="2">
    <location>
        <begin position="194"/>
        <end position="204"/>
    </location>
</feature>
<dbReference type="PROSITE" id="PS50158">
    <property type="entry name" value="ZF_CCHC"/>
    <property type="match status" value="1"/>
</dbReference>
<evidence type="ECO:0000256" key="2">
    <source>
        <dbReference type="SAM" id="MobiDB-lite"/>
    </source>
</evidence>
<keyword evidence="5" id="KW-1185">Reference proteome</keyword>
<keyword evidence="1" id="KW-0863">Zinc-finger</keyword>
<dbReference type="InterPro" id="IPR001878">
    <property type="entry name" value="Znf_CCHC"/>
</dbReference>
<gene>
    <name evidence="4" type="ORF">PIB30_061656</name>
</gene>
<feature type="compositionally biased region" description="Low complexity" evidence="2">
    <location>
        <begin position="94"/>
        <end position="117"/>
    </location>
</feature>